<proteinExistence type="predicted"/>
<evidence type="ECO:0000313" key="2">
    <source>
        <dbReference type="Proteomes" id="UP001430953"/>
    </source>
</evidence>
<reference evidence="1 2" key="1">
    <citation type="submission" date="2023-03" db="EMBL/GenBank/DDBJ databases">
        <title>High recombination rates correlate with genetic variation in Cardiocondyla obscurior ants.</title>
        <authorList>
            <person name="Errbii M."/>
        </authorList>
    </citation>
    <scope>NUCLEOTIDE SEQUENCE [LARGE SCALE GENOMIC DNA]</scope>
    <source>
        <strain evidence="1">Alpha-2009</strain>
        <tissue evidence="1">Whole body</tissue>
    </source>
</reference>
<organism evidence="1 2">
    <name type="scientific">Cardiocondyla obscurior</name>
    <dbReference type="NCBI Taxonomy" id="286306"/>
    <lineage>
        <taxon>Eukaryota</taxon>
        <taxon>Metazoa</taxon>
        <taxon>Ecdysozoa</taxon>
        <taxon>Arthropoda</taxon>
        <taxon>Hexapoda</taxon>
        <taxon>Insecta</taxon>
        <taxon>Pterygota</taxon>
        <taxon>Neoptera</taxon>
        <taxon>Endopterygota</taxon>
        <taxon>Hymenoptera</taxon>
        <taxon>Apocrita</taxon>
        <taxon>Aculeata</taxon>
        <taxon>Formicoidea</taxon>
        <taxon>Formicidae</taxon>
        <taxon>Myrmicinae</taxon>
        <taxon>Cardiocondyla</taxon>
    </lineage>
</organism>
<dbReference type="EMBL" id="JADYXP020000014">
    <property type="protein sequence ID" value="KAL0109986.1"/>
    <property type="molecule type" value="Genomic_DNA"/>
</dbReference>
<keyword evidence="2" id="KW-1185">Reference proteome</keyword>
<dbReference type="AlphaFoldDB" id="A0AAW2F1U9"/>
<comment type="caution">
    <text evidence="1">The sequence shown here is derived from an EMBL/GenBank/DDBJ whole genome shotgun (WGS) entry which is preliminary data.</text>
</comment>
<evidence type="ECO:0000313" key="1">
    <source>
        <dbReference type="EMBL" id="KAL0109986.1"/>
    </source>
</evidence>
<protein>
    <submittedName>
        <fullName evidence="1">Uncharacterized protein</fullName>
    </submittedName>
</protein>
<sequence>MESHFGRANPSQDGEFRVGRFCMRYLFIYAREAEFLLRNVAHNCRRNELLPSSPRNKCIHNFYNSFSRRVIFFFFLSFFLFTERSDLRLGAIRLLFSRKASRRMRSYQGKVRAG</sequence>
<accession>A0AAW2F1U9</accession>
<dbReference type="Proteomes" id="UP001430953">
    <property type="component" value="Unassembled WGS sequence"/>
</dbReference>
<gene>
    <name evidence="1" type="ORF">PUN28_013554</name>
</gene>
<name>A0AAW2F1U9_9HYME</name>